<dbReference type="InterPro" id="IPR000182">
    <property type="entry name" value="GNAT_dom"/>
</dbReference>
<accession>A0A4U0FHH2</accession>
<proteinExistence type="predicted"/>
<gene>
    <name evidence="2" type="ORF">E5161_00220</name>
</gene>
<dbReference type="SUPFAM" id="SSF55729">
    <property type="entry name" value="Acyl-CoA N-acyltransferases (Nat)"/>
    <property type="match status" value="1"/>
</dbReference>
<dbReference type="AlphaFoldDB" id="A0A4U0FHH2"/>
<organism evidence="2 3">
    <name type="scientific">Cohnella pontilimi</name>
    <dbReference type="NCBI Taxonomy" id="2564100"/>
    <lineage>
        <taxon>Bacteria</taxon>
        <taxon>Bacillati</taxon>
        <taxon>Bacillota</taxon>
        <taxon>Bacilli</taxon>
        <taxon>Bacillales</taxon>
        <taxon>Paenibacillaceae</taxon>
        <taxon>Cohnella</taxon>
    </lineage>
</organism>
<dbReference type="GO" id="GO:0016747">
    <property type="term" value="F:acyltransferase activity, transferring groups other than amino-acyl groups"/>
    <property type="evidence" value="ECO:0007669"/>
    <property type="project" value="InterPro"/>
</dbReference>
<evidence type="ECO:0000259" key="1">
    <source>
        <dbReference type="PROSITE" id="PS51186"/>
    </source>
</evidence>
<comment type="caution">
    <text evidence="2">The sequence shown here is derived from an EMBL/GenBank/DDBJ whole genome shotgun (WGS) entry which is preliminary data.</text>
</comment>
<feature type="domain" description="N-acetyltransferase" evidence="1">
    <location>
        <begin position="5"/>
        <end position="162"/>
    </location>
</feature>
<reference evidence="2 3" key="1">
    <citation type="submission" date="2019-04" db="EMBL/GenBank/DDBJ databases">
        <title>Cohnella sp. nov., isolated from soil.</title>
        <authorList>
            <person name="Kim W."/>
        </authorList>
    </citation>
    <scope>NUCLEOTIDE SEQUENCE [LARGE SCALE GENOMIC DNA]</scope>
    <source>
        <strain evidence="2 3">CAU 1483</strain>
    </source>
</reference>
<evidence type="ECO:0000313" key="2">
    <source>
        <dbReference type="EMBL" id="TJY43874.1"/>
    </source>
</evidence>
<dbReference type="Gene3D" id="3.40.630.30">
    <property type="match status" value="1"/>
</dbReference>
<keyword evidence="2" id="KW-0808">Transferase</keyword>
<sequence>MVRWMQLTPMTREYAEEICGWKYAAPYDFYNMEYTEEALAEFLNGEFYVAIDSMGNRFGFFCFGHAARVPGGYAAGIYQDEERTDVGLGMAPSFTGRGLGRDFVAAGLEHGTMNLGLSKFRLVVASFNLRAIEVYRRNGFQSRNTSLSDVHGKPIQFLHMEK</sequence>
<dbReference type="OrthoDB" id="423921at2"/>
<dbReference type="EMBL" id="SUPK01000001">
    <property type="protein sequence ID" value="TJY43874.1"/>
    <property type="molecule type" value="Genomic_DNA"/>
</dbReference>
<dbReference type="Proteomes" id="UP000309673">
    <property type="component" value="Unassembled WGS sequence"/>
</dbReference>
<evidence type="ECO:0000313" key="3">
    <source>
        <dbReference type="Proteomes" id="UP000309673"/>
    </source>
</evidence>
<dbReference type="InterPro" id="IPR016181">
    <property type="entry name" value="Acyl_CoA_acyltransferase"/>
</dbReference>
<dbReference type="PROSITE" id="PS51186">
    <property type="entry name" value="GNAT"/>
    <property type="match status" value="1"/>
</dbReference>
<name>A0A4U0FHH2_9BACL</name>
<keyword evidence="3" id="KW-1185">Reference proteome</keyword>
<protein>
    <submittedName>
        <fullName evidence="2">GNAT family N-acetyltransferase</fullName>
    </submittedName>
</protein>
<dbReference type="Pfam" id="PF13302">
    <property type="entry name" value="Acetyltransf_3"/>
    <property type="match status" value="1"/>
</dbReference>